<dbReference type="RefSeq" id="WP_197931320.1">
    <property type="nucleotide sequence ID" value="NZ_JAGGMP010000001.1"/>
</dbReference>
<evidence type="ECO:0000256" key="2">
    <source>
        <dbReference type="ARBA" id="ARBA00023235"/>
    </source>
</evidence>
<dbReference type="Pfam" id="PF00834">
    <property type="entry name" value="Ribul_P_3_epim"/>
    <property type="match status" value="1"/>
</dbReference>
<sequence length="234" mass="25789">MTTTPRTHCLQQLPTDRLLAEMSVWSADLAHLADDITRVDELADIYHVDVADGHFTPSMLFFPDLVAALRKVTTKPLHVHLMVSDAILLEQIDQFAEAGADIISIQGENQPIEQALARIEHHGCAAGMVLQLHTPVSDLTPYLSRLAFVTLLGTRMGVKGQGLADEAYDRLQQARRLIQDSPAQQHIFLAADGAIREHTVPELRRSGADTVVMGSLAFNAPDYPATMNWIRTLP</sequence>
<dbReference type="InterPro" id="IPR000056">
    <property type="entry name" value="Ribul_P_3_epim-like"/>
</dbReference>
<dbReference type="Gene3D" id="3.20.20.70">
    <property type="entry name" value="Aldolase class I"/>
    <property type="match status" value="1"/>
</dbReference>
<proteinExistence type="predicted"/>
<organism evidence="3 4">
    <name type="scientific">Erwinia rhapontici</name>
    <name type="common">Pectobacterium rhapontici</name>
    <dbReference type="NCBI Taxonomy" id="55212"/>
    <lineage>
        <taxon>Bacteria</taxon>
        <taxon>Pseudomonadati</taxon>
        <taxon>Pseudomonadota</taxon>
        <taxon>Gammaproteobacteria</taxon>
        <taxon>Enterobacterales</taxon>
        <taxon>Erwiniaceae</taxon>
        <taxon>Erwinia</taxon>
    </lineage>
</organism>
<dbReference type="PANTHER" id="PTHR11749">
    <property type="entry name" value="RIBULOSE-5-PHOSPHATE-3-EPIMERASE"/>
    <property type="match status" value="1"/>
</dbReference>
<keyword evidence="4" id="KW-1185">Reference proteome</keyword>
<dbReference type="Proteomes" id="UP000677515">
    <property type="component" value="Chromosome"/>
</dbReference>
<accession>A0ABM7N0Z1</accession>
<keyword evidence="1" id="KW-0479">Metal-binding</keyword>
<gene>
    <name evidence="3" type="ORF">ERHA53_24800</name>
</gene>
<protein>
    <submittedName>
        <fullName evidence="3">D-allulose-6-phosphate 3-epimerase</fullName>
    </submittedName>
</protein>
<dbReference type="InterPro" id="IPR013785">
    <property type="entry name" value="Aldolase_TIM"/>
</dbReference>
<evidence type="ECO:0000313" key="4">
    <source>
        <dbReference type="Proteomes" id="UP000677515"/>
    </source>
</evidence>
<evidence type="ECO:0000313" key="3">
    <source>
        <dbReference type="EMBL" id="BCQ35137.1"/>
    </source>
</evidence>
<dbReference type="SUPFAM" id="SSF51366">
    <property type="entry name" value="Ribulose-phoshate binding barrel"/>
    <property type="match status" value="1"/>
</dbReference>
<evidence type="ECO:0000256" key="1">
    <source>
        <dbReference type="ARBA" id="ARBA00022723"/>
    </source>
</evidence>
<dbReference type="CDD" id="cd00429">
    <property type="entry name" value="RPE"/>
    <property type="match status" value="1"/>
</dbReference>
<dbReference type="InterPro" id="IPR011060">
    <property type="entry name" value="RibuloseP-bd_barrel"/>
</dbReference>
<keyword evidence="2" id="KW-0413">Isomerase</keyword>
<dbReference type="EMBL" id="AP024329">
    <property type="protein sequence ID" value="BCQ35137.1"/>
    <property type="molecule type" value="Genomic_DNA"/>
</dbReference>
<reference evidence="3 4" key="1">
    <citation type="submission" date="2021-01" db="EMBL/GenBank/DDBJ databases">
        <title>Complete genome sequence of Erwinia rhapontici MAFF 311153.</title>
        <authorList>
            <person name="Morohoshi T."/>
            <person name="Someya N."/>
        </authorList>
    </citation>
    <scope>NUCLEOTIDE SEQUENCE [LARGE SCALE GENOMIC DNA]</scope>
    <source>
        <strain evidence="3 4">MAFF 311153</strain>
    </source>
</reference>
<name>A0ABM7N0Z1_ERWRD</name>